<organism evidence="7 8">
    <name type="scientific">Solirubrobacter pauli</name>
    <dbReference type="NCBI Taxonomy" id="166793"/>
    <lineage>
        <taxon>Bacteria</taxon>
        <taxon>Bacillati</taxon>
        <taxon>Actinomycetota</taxon>
        <taxon>Thermoleophilia</taxon>
        <taxon>Solirubrobacterales</taxon>
        <taxon>Solirubrobacteraceae</taxon>
        <taxon>Solirubrobacter</taxon>
    </lineage>
</organism>
<evidence type="ECO:0000313" key="8">
    <source>
        <dbReference type="Proteomes" id="UP000278962"/>
    </source>
</evidence>
<dbReference type="Pfam" id="PF07291">
    <property type="entry name" value="MauE"/>
    <property type="match status" value="1"/>
</dbReference>
<accession>A0A660LAQ3</accession>
<keyword evidence="2 5" id="KW-0812">Transmembrane</keyword>
<sequence length="292" mass="29275">MVSVVVCLVLGLVLVAAAGLKAAGGPSARAALGTYGVRDPRLATAVWGGLIAVELALGVLVGAGLEWALRAAAIFLAALTAAQIAALAAGRGGSPCACYGAKGTLSTTSAGRTAALAAALALAPLLPRTEPSTETWLAIGLAMALLGLVALGVVVLALAREVGMLRLSVAPQGALEVDHEGPEIGAFIALAHDFALEPGTLGLAVFTSDGCGVCRALKPTIERFGQHPAVELKTFDEVLDKNAWTAADVPGSPFAVALDTDGTVLAKGTFNTGAQLETVLATAERRRGAVRA</sequence>
<name>A0A660LAQ3_9ACTN</name>
<feature type="transmembrane region" description="Helical" evidence="5">
    <location>
        <begin position="46"/>
        <end position="65"/>
    </location>
</feature>
<feature type="domain" description="Methylamine utilisation protein MauE" evidence="6">
    <location>
        <begin position="2"/>
        <end position="123"/>
    </location>
</feature>
<evidence type="ECO:0000256" key="3">
    <source>
        <dbReference type="ARBA" id="ARBA00022989"/>
    </source>
</evidence>
<evidence type="ECO:0000256" key="2">
    <source>
        <dbReference type="ARBA" id="ARBA00022692"/>
    </source>
</evidence>
<keyword evidence="3 5" id="KW-1133">Transmembrane helix</keyword>
<dbReference type="SUPFAM" id="SSF52833">
    <property type="entry name" value="Thioredoxin-like"/>
    <property type="match status" value="1"/>
</dbReference>
<keyword evidence="8" id="KW-1185">Reference proteome</keyword>
<dbReference type="GO" id="GO:0030416">
    <property type="term" value="P:methylamine metabolic process"/>
    <property type="evidence" value="ECO:0007669"/>
    <property type="project" value="InterPro"/>
</dbReference>
<gene>
    <name evidence="7" type="ORF">C8N24_1917</name>
</gene>
<evidence type="ECO:0000256" key="5">
    <source>
        <dbReference type="SAM" id="Phobius"/>
    </source>
</evidence>
<feature type="transmembrane region" description="Helical" evidence="5">
    <location>
        <begin position="136"/>
        <end position="159"/>
    </location>
</feature>
<proteinExistence type="predicted"/>
<dbReference type="Proteomes" id="UP000278962">
    <property type="component" value="Unassembled WGS sequence"/>
</dbReference>
<evidence type="ECO:0000259" key="6">
    <source>
        <dbReference type="Pfam" id="PF07291"/>
    </source>
</evidence>
<dbReference type="InterPro" id="IPR036249">
    <property type="entry name" value="Thioredoxin-like_sf"/>
</dbReference>
<evidence type="ECO:0000313" key="7">
    <source>
        <dbReference type="EMBL" id="RKQ92078.1"/>
    </source>
</evidence>
<comment type="caution">
    <text evidence="7">The sequence shown here is derived from an EMBL/GenBank/DDBJ whole genome shotgun (WGS) entry which is preliminary data.</text>
</comment>
<keyword evidence="4 5" id="KW-0472">Membrane</keyword>
<protein>
    <recommendedName>
        <fullName evidence="6">Methylamine utilisation protein MauE domain-containing protein</fullName>
    </recommendedName>
</protein>
<dbReference type="OrthoDB" id="462848at2"/>
<dbReference type="InterPro" id="IPR009908">
    <property type="entry name" value="Methylamine_util_MauE"/>
</dbReference>
<comment type="subcellular location">
    <subcellularLocation>
        <location evidence="1">Membrane</location>
        <topology evidence="1">Multi-pass membrane protein</topology>
    </subcellularLocation>
</comment>
<dbReference type="RefSeq" id="WP_121249807.1">
    <property type="nucleotide sequence ID" value="NZ_RBIL01000001.1"/>
</dbReference>
<dbReference type="AlphaFoldDB" id="A0A660LAQ3"/>
<evidence type="ECO:0000256" key="4">
    <source>
        <dbReference type="ARBA" id="ARBA00023136"/>
    </source>
</evidence>
<evidence type="ECO:0000256" key="1">
    <source>
        <dbReference type="ARBA" id="ARBA00004141"/>
    </source>
</evidence>
<dbReference type="GO" id="GO:0016020">
    <property type="term" value="C:membrane"/>
    <property type="evidence" value="ECO:0007669"/>
    <property type="project" value="UniProtKB-SubCell"/>
</dbReference>
<reference evidence="7 8" key="1">
    <citation type="submission" date="2018-10" db="EMBL/GenBank/DDBJ databases">
        <title>Genomic Encyclopedia of Archaeal and Bacterial Type Strains, Phase II (KMG-II): from individual species to whole genera.</title>
        <authorList>
            <person name="Goeker M."/>
        </authorList>
    </citation>
    <scope>NUCLEOTIDE SEQUENCE [LARGE SCALE GENOMIC DNA]</scope>
    <source>
        <strain evidence="7 8">DSM 14954</strain>
    </source>
</reference>
<feature type="transmembrane region" description="Helical" evidence="5">
    <location>
        <begin position="72"/>
        <end position="90"/>
    </location>
</feature>
<dbReference type="EMBL" id="RBIL01000001">
    <property type="protein sequence ID" value="RKQ92078.1"/>
    <property type="molecule type" value="Genomic_DNA"/>
</dbReference>